<dbReference type="Pfam" id="PF18052">
    <property type="entry name" value="Rx_N"/>
    <property type="match status" value="1"/>
</dbReference>
<dbReference type="Proteomes" id="UP000594261">
    <property type="component" value="Chromosome 4"/>
</dbReference>
<reference evidence="8 9" key="1">
    <citation type="journal article" date="2016" name="G3 (Bethesda)">
        <title>First Draft Assembly and Annotation of the Genome of a California Endemic Oak Quercus lobata Nee (Fagaceae).</title>
        <authorList>
            <person name="Sork V.L."/>
            <person name="Fitz-Gibbon S.T."/>
            <person name="Puiu D."/>
            <person name="Crepeau M."/>
            <person name="Gugger P.F."/>
            <person name="Sherman R."/>
            <person name="Stevens K."/>
            <person name="Langley C.H."/>
            <person name="Pellegrini M."/>
            <person name="Salzberg S.L."/>
        </authorList>
    </citation>
    <scope>NUCLEOTIDE SEQUENCE [LARGE SCALE GENOMIC DNA]</scope>
    <source>
        <strain evidence="8 9">cv. SW786</strain>
    </source>
</reference>
<keyword evidence="1" id="KW-0677">Repeat</keyword>
<dbReference type="Gramene" id="QL04p091866:mrna">
    <property type="protein sequence ID" value="QL04p091866:mrna:CDS:1"/>
    <property type="gene ID" value="QL04p091866"/>
</dbReference>
<dbReference type="Gene3D" id="3.40.50.300">
    <property type="entry name" value="P-loop containing nucleotide triphosphate hydrolases"/>
    <property type="match status" value="1"/>
</dbReference>
<evidence type="ECO:0000259" key="5">
    <source>
        <dbReference type="Pfam" id="PF00931"/>
    </source>
</evidence>
<accession>A0A7N2LLE4</accession>
<dbReference type="InterPro" id="IPR036388">
    <property type="entry name" value="WH-like_DNA-bd_sf"/>
</dbReference>
<dbReference type="GO" id="GO:0006952">
    <property type="term" value="P:defense response"/>
    <property type="evidence" value="ECO:0007669"/>
    <property type="project" value="UniProtKB-KW"/>
</dbReference>
<proteinExistence type="predicted"/>
<reference evidence="8" key="2">
    <citation type="submission" date="2021-01" db="UniProtKB">
        <authorList>
            <consortium name="EnsemblPlants"/>
        </authorList>
    </citation>
    <scope>IDENTIFICATION</scope>
</reference>
<dbReference type="InParanoid" id="A0A7N2LLE4"/>
<dbReference type="FunFam" id="1.10.10.10:FF:000322">
    <property type="entry name" value="Probable disease resistance protein At1g63360"/>
    <property type="match status" value="1"/>
</dbReference>
<dbReference type="GO" id="GO:0043531">
    <property type="term" value="F:ADP binding"/>
    <property type="evidence" value="ECO:0007669"/>
    <property type="project" value="InterPro"/>
</dbReference>
<evidence type="ECO:0000313" key="9">
    <source>
        <dbReference type="Proteomes" id="UP000594261"/>
    </source>
</evidence>
<keyword evidence="9" id="KW-1185">Reference proteome</keyword>
<dbReference type="InterPro" id="IPR041118">
    <property type="entry name" value="Rx_N"/>
</dbReference>
<evidence type="ECO:0000256" key="2">
    <source>
        <dbReference type="ARBA" id="ARBA00022741"/>
    </source>
</evidence>
<dbReference type="PANTHER" id="PTHR36766:SF45">
    <property type="entry name" value="NB-ARC DOMAIN-CONTAINING PROTEIN"/>
    <property type="match status" value="1"/>
</dbReference>
<dbReference type="GeneID" id="115986156"/>
<evidence type="ECO:0000259" key="6">
    <source>
        <dbReference type="Pfam" id="PF18052"/>
    </source>
</evidence>
<evidence type="ECO:0000256" key="4">
    <source>
        <dbReference type="ARBA" id="ARBA00022840"/>
    </source>
</evidence>
<dbReference type="PRINTS" id="PR00364">
    <property type="entry name" value="DISEASERSIST"/>
</dbReference>
<dbReference type="InterPro" id="IPR027417">
    <property type="entry name" value="P-loop_NTPase"/>
</dbReference>
<evidence type="ECO:0000256" key="1">
    <source>
        <dbReference type="ARBA" id="ARBA00022737"/>
    </source>
</evidence>
<evidence type="ECO:0000313" key="8">
    <source>
        <dbReference type="EnsemblPlants" id="QL04p091866:mrna:CDS:1"/>
    </source>
</evidence>
<dbReference type="InterPro" id="IPR042197">
    <property type="entry name" value="Apaf_helical"/>
</dbReference>
<dbReference type="InterPro" id="IPR058922">
    <property type="entry name" value="WHD_DRP"/>
</dbReference>
<dbReference type="Pfam" id="PF23559">
    <property type="entry name" value="WHD_DRP"/>
    <property type="match status" value="1"/>
</dbReference>
<dbReference type="Gene3D" id="1.10.8.430">
    <property type="entry name" value="Helical domain of apoptotic protease-activating factors"/>
    <property type="match status" value="1"/>
</dbReference>
<dbReference type="EMBL" id="LRBV02000004">
    <property type="status" value="NOT_ANNOTATED_CDS"/>
    <property type="molecule type" value="Genomic_DNA"/>
</dbReference>
<keyword evidence="2" id="KW-0547">Nucleotide-binding</keyword>
<dbReference type="EnsemblPlants" id="QL04p091866:mrna">
    <property type="protein sequence ID" value="QL04p091866:mrna:CDS:1"/>
    <property type="gene ID" value="QL04p091866"/>
</dbReference>
<protein>
    <recommendedName>
        <fullName evidence="10">Disease resistance protein RGA3</fullName>
    </recommendedName>
</protein>
<organism evidence="8 9">
    <name type="scientific">Quercus lobata</name>
    <name type="common">Valley oak</name>
    <dbReference type="NCBI Taxonomy" id="97700"/>
    <lineage>
        <taxon>Eukaryota</taxon>
        <taxon>Viridiplantae</taxon>
        <taxon>Streptophyta</taxon>
        <taxon>Embryophyta</taxon>
        <taxon>Tracheophyta</taxon>
        <taxon>Spermatophyta</taxon>
        <taxon>Magnoliopsida</taxon>
        <taxon>eudicotyledons</taxon>
        <taxon>Gunneridae</taxon>
        <taxon>Pentapetalae</taxon>
        <taxon>rosids</taxon>
        <taxon>fabids</taxon>
        <taxon>Fagales</taxon>
        <taxon>Fagaceae</taxon>
        <taxon>Quercus</taxon>
    </lineage>
</organism>
<dbReference type="Pfam" id="PF00931">
    <property type="entry name" value="NB-ARC"/>
    <property type="match status" value="1"/>
</dbReference>
<dbReference type="RefSeq" id="XP_030964870.1">
    <property type="nucleotide sequence ID" value="XM_031109010.1"/>
</dbReference>
<evidence type="ECO:0000256" key="3">
    <source>
        <dbReference type="ARBA" id="ARBA00022821"/>
    </source>
</evidence>
<dbReference type="FunFam" id="3.40.50.300:FF:001091">
    <property type="entry name" value="Probable disease resistance protein At1g61300"/>
    <property type="match status" value="1"/>
</dbReference>
<feature type="domain" description="Disease resistance N-terminal" evidence="6">
    <location>
        <begin position="18"/>
        <end position="92"/>
    </location>
</feature>
<keyword evidence="3" id="KW-0611">Plant defense</keyword>
<dbReference type="AlphaFoldDB" id="A0A7N2LLE4"/>
<dbReference type="GO" id="GO:0005524">
    <property type="term" value="F:ATP binding"/>
    <property type="evidence" value="ECO:0007669"/>
    <property type="project" value="UniProtKB-KW"/>
</dbReference>
<sequence>MADTLLIDLFKQLGSIAVQLAKQEINLLVAVDEEVQKLQGKLGMIKAMLDDAEERHAVKRRTEKLWLEQLQNQYYVMDDILDTWNTARIRAEIEKEEGKPADTNAPAVVKKKVCSFVPSPSCCFNLPLRHDVGHMIRKLNEKLDMVFKDKATYGIDFNRQPDVVERPTTTSFVDVSQIIGRDIYRDDLLKNLLCVGSQEETNSYRVISLVGLGGIGKTTLAQLAYNHPDVQAHFQKRMWICVSDPFDQCNVAKAIIKEVDPDHGPLNDTNLQTLLCKIQDLIKDKKYFLVLDDVWTEDSKKWEPFKVALKNVHGSRILVTTRKQRAAEVMGSVLTINLELLSNEDCWSIFSKEAFSNKEQPKYLEDLGRKLAIKCKGLPLAAKLLGSLMQINKSREQWNKILDSNLWEVEDIENIEKSILAPLLLSYYELTPTMRRCFSFCSVFAKDYFFHKDELVLHWMAQGYVESKTNMEMEDIAEAYFEKLAMLSFFQDFERDEDGDGKIIGCKMHDIVHDFAQLMTKTETFETNGDKEIDCQSAHHLHLKISKEMQCLESIYRAKNLRTLYLLSREKDYEFEMLLSHSFHHFKCLRTLIFGLSN</sequence>
<dbReference type="OrthoDB" id="5279713at2759"/>
<dbReference type="KEGG" id="qlo:115986156"/>
<evidence type="ECO:0008006" key="10">
    <source>
        <dbReference type="Google" id="ProtNLM"/>
    </source>
</evidence>
<keyword evidence="4" id="KW-0067">ATP-binding</keyword>
<evidence type="ECO:0000259" key="7">
    <source>
        <dbReference type="Pfam" id="PF23559"/>
    </source>
</evidence>
<dbReference type="Gene3D" id="1.20.5.4130">
    <property type="match status" value="1"/>
</dbReference>
<dbReference type="InterPro" id="IPR002182">
    <property type="entry name" value="NB-ARC"/>
</dbReference>
<gene>
    <name evidence="8" type="primary">LOC115986156</name>
</gene>
<dbReference type="Gene3D" id="1.10.10.10">
    <property type="entry name" value="Winged helix-like DNA-binding domain superfamily/Winged helix DNA-binding domain"/>
    <property type="match status" value="1"/>
</dbReference>
<dbReference type="SUPFAM" id="SSF52540">
    <property type="entry name" value="P-loop containing nucleoside triphosphate hydrolases"/>
    <property type="match status" value="1"/>
</dbReference>
<dbReference type="PANTHER" id="PTHR36766">
    <property type="entry name" value="PLANT BROAD-SPECTRUM MILDEW RESISTANCE PROTEIN RPW8"/>
    <property type="match status" value="1"/>
</dbReference>
<feature type="domain" description="NB-ARC" evidence="5">
    <location>
        <begin position="201"/>
        <end position="358"/>
    </location>
</feature>
<feature type="domain" description="Disease resistance protein winged helix" evidence="7">
    <location>
        <begin position="443"/>
        <end position="516"/>
    </location>
</feature>
<name>A0A7N2LLE4_QUELO</name>